<accession>A0ABU9Y5B6</accession>
<name>A0ABU9Y5B6_9SPHN</name>
<protein>
    <submittedName>
        <fullName evidence="2">VOC family protein</fullName>
    </submittedName>
</protein>
<comment type="caution">
    <text evidence="2">The sequence shown here is derived from an EMBL/GenBank/DDBJ whole genome shotgun (WGS) entry which is preliminary data.</text>
</comment>
<dbReference type="InterPro" id="IPR037523">
    <property type="entry name" value="VOC_core"/>
</dbReference>
<evidence type="ECO:0000313" key="2">
    <source>
        <dbReference type="EMBL" id="MEN2791000.1"/>
    </source>
</evidence>
<dbReference type="InterPro" id="IPR029068">
    <property type="entry name" value="Glyas_Bleomycin-R_OHBP_Dase"/>
</dbReference>
<sequence length="115" mass="12250">MARFNYLELPVRDVPAAKAFYAAAFGWTFTDFGPDYASTMTGDTDLGLNGDAEHSTAQLLPVIQVDDLEAAEASVRGAGGEITLPIFAFPGGRRFHFRDPAGHELSAMQADPATG</sequence>
<evidence type="ECO:0000313" key="3">
    <source>
        <dbReference type="Proteomes" id="UP001419910"/>
    </source>
</evidence>
<proteinExistence type="predicted"/>
<dbReference type="PANTHER" id="PTHR33993:SF1">
    <property type="entry name" value="GLYOXALASE FAMILY PROTEIN"/>
    <property type="match status" value="1"/>
</dbReference>
<dbReference type="EMBL" id="JBDIME010000013">
    <property type="protein sequence ID" value="MEN2791000.1"/>
    <property type="molecule type" value="Genomic_DNA"/>
</dbReference>
<feature type="domain" description="VOC" evidence="1">
    <location>
        <begin position="3"/>
        <end position="110"/>
    </location>
</feature>
<dbReference type="SUPFAM" id="SSF54593">
    <property type="entry name" value="Glyoxalase/Bleomycin resistance protein/Dihydroxybiphenyl dioxygenase"/>
    <property type="match status" value="1"/>
</dbReference>
<evidence type="ECO:0000259" key="1">
    <source>
        <dbReference type="PROSITE" id="PS51819"/>
    </source>
</evidence>
<organism evidence="2 3">
    <name type="scientific">Sphingomonas oligophenolica</name>
    <dbReference type="NCBI Taxonomy" id="301154"/>
    <lineage>
        <taxon>Bacteria</taxon>
        <taxon>Pseudomonadati</taxon>
        <taxon>Pseudomonadota</taxon>
        <taxon>Alphaproteobacteria</taxon>
        <taxon>Sphingomonadales</taxon>
        <taxon>Sphingomonadaceae</taxon>
        <taxon>Sphingomonas</taxon>
    </lineage>
</organism>
<gene>
    <name evidence="2" type="ORF">ABC974_15270</name>
</gene>
<dbReference type="Pfam" id="PF00903">
    <property type="entry name" value="Glyoxalase"/>
    <property type="match status" value="1"/>
</dbReference>
<reference evidence="2 3" key="1">
    <citation type="submission" date="2024-05" db="EMBL/GenBank/DDBJ databases">
        <authorList>
            <person name="Liu Q."/>
            <person name="Xin Y.-H."/>
        </authorList>
    </citation>
    <scope>NUCLEOTIDE SEQUENCE [LARGE SCALE GENOMIC DNA]</scope>
    <source>
        <strain evidence="2 3">CGMCC 1.10181</strain>
    </source>
</reference>
<dbReference type="Gene3D" id="3.10.180.10">
    <property type="entry name" value="2,3-Dihydroxybiphenyl 1,2-Dioxygenase, domain 1"/>
    <property type="match status" value="1"/>
</dbReference>
<keyword evidence="3" id="KW-1185">Reference proteome</keyword>
<dbReference type="InterPro" id="IPR052164">
    <property type="entry name" value="Anthracycline_SecMetBiosynth"/>
</dbReference>
<dbReference type="InterPro" id="IPR004360">
    <property type="entry name" value="Glyas_Fos-R_dOase_dom"/>
</dbReference>
<dbReference type="RefSeq" id="WP_343892904.1">
    <property type="nucleotide sequence ID" value="NZ_BAAAEH010000065.1"/>
</dbReference>
<dbReference type="PROSITE" id="PS51819">
    <property type="entry name" value="VOC"/>
    <property type="match status" value="1"/>
</dbReference>
<dbReference type="PANTHER" id="PTHR33993">
    <property type="entry name" value="GLYOXALASE-RELATED"/>
    <property type="match status" value="1"/>
</dbReference>
<dbReference type="Proteomes" id="UP001419910">
    <property type="component" value="Unassembled WGS sequence"/>
</dbReference>